<sequence length="206" mass="23576">MERCVYIKTLWRSALITLQSDSCQHVTSRQMTDGYKVITFSTQQPLVLGSPHEQFKHLDSTQFKDSLPRHLLLFTNELQIQATNLLQNLPNRASVSDEAKELRARLLKLESCNTNKAERCTQHPLNQRTSGFYFCQFHGHSHHVTQIALIFSTSCKPTPYLIHTILYLEVAQILRDLRCIIHNNITPILASGSVDLSSGSRRNYLL</sequence>
<reference evidence="2" key="1">
    <citation type="submission" date="2016-03" db="EMBL/GenBank/DDBJ databases">
        <authorList>
            <person name="Devillers Hugo."/>
        </authorList>
    </citation>
    <scope>NUCLEOTIDE SEQUENCE [LARGE SCALE GENOMIC DNA]</scope>
</reference>
<gene>
    <name evidence="1" type="ORF">LAME_0F11628G</name>
</gene>
<organism evidence="1 2">
    <name type="scientific">Lachancea meyersii CBS 8951</name>
    <dbReference type="NCBI Taxonomy" id="1266667"/>
    <lineage>
        <taxon>Eukaryota</taxon>
        <taxon>Fungi</taxon>
        <taxon>Dikarya</taxon>
        <taxon>Ascomycota</taxon>
        <taxon>Saccharomycotina</taxon>
        <taxon>Saccharomycetes</taxon>
        <taxon>Saccharomycetales</taxon>
        <taxon>Saccharomycetaceae</taxon>
        <taxon>Lachancea</taxon>
    </lineage>
</organism>
<evidence type="ECO:0000313" key="2">
    <source>
        <dbReference type="Proteomes" id="UP000191144"/>
    </source>
</evidence>
<dbReference type="Proteomes" id="UP000191144">
    <property type="component" value="Chromosome F"/>
</dbReference>
<proteinExistence type="predicted"/>
<evidence type="ECO:0000313" key="1">
    <source>
        <dbReference type="EMBL" id="SCU95307.1"/>
    </source>
</evidence>
<keyword evidence="2" id="KW-1185">Reference proteome</keyword>
<dbReference type="AlphaFoldDB" id="A0A1G4JWD0"/>
<name>A0A1G4JWD0_9SACH</name>
<protein>
    <submittedName>
        <fullName evidence="1">LAME_0F11628g1_1</fullName>
    </submittedName>
</protein>
<accession>A0A1G4JWD0</accession>
<dbReference type="EMBL" id="LT598477">
    <property type="protein sequence ID" value="SCU95307.1"/>
    <property type="molecule type" value="Genomic_DNA"/>
</dbReference>